<gene>
    <name evidence="6" type="ORF">ASIM_LOCUS7470</name>
</gene>
<reference evidence="6 7" key="2">
    <citation type="submission" date="2018-11" db="EMBL/GenBank/DDBJ databases">
        <authorList>
            <consortium name="Pathogen Informatics"/>
        </authorList>
    </citation>
    <scope>NUCLEOTIDE SEQUENCE [LARGE SCALE GENOMIC DNA]</scope>
</reference>
<dbReference type="Gene3D" id="2.60.40.3330">
    <property type="match status" value="1"/>
</dbReference>
<reference evidence="8" key="1">
    <citation type="submission" date="2017-02" db="UniProtKB">
        <authorList>
            <consortium name="WormBaseParasite"/>
        </authorList>
    </citation>
    <scope>IDENTIFICATION</scope>
</reference>
<dbReference type="Proteomes" id="UP000267096">
    <property type="component" value="Unassembled WGS sequence"/>
</dbReference>
<accession>A0A0M3JJ85</accession>
<evidence type="ECO:0000256" key="2">
    <source>
        <dbReference type="ARBA" id="ARBA00010112"/>
    </source>
</evidence>
<keyword evidence="7" id="KW-1185">Reference proteome</keyword>
<feature type="signal peptide" evidence="5">
    <location>
        <begin position="1"/>
        <end position="20"/>
    </location>
</feature>
<dbReference type="EMBL" id="UYRR01018112">
    <property type="protein sequence ID" value="VDK29275.1"/>
    <property type="molecule type" value="Genomic_DNA"/>
</dbReference>
<dbReference type="InterPro" id="IPR001534">
    <property type="entry name" value="Transthyretin-like"/>
</dbReference>
<dbReference type="AlphaFoldDB" id="A0A0M3JJ85"/>
<keyword evidence="3" id="KW-0964">Secreted</keyword>
<feature type="chain" id="PRO_5043120929" evidence="5">
    <location>
        <begin position="21"/>
        <end position="111"/>
    </location>
</feature>
<evidence type="ECO:0000256" key="3">
    <source>
        <dbReference type="ARBA" id="ARBA00022525"/>
    </source>
</evidence>
<sequence>MALQFVGLIITLMVIDGTFGKVERFHVVGRVVCGTRPIAQQPVTLYGLSDARDDYMKVVNTTDEDGKFLVFDLKDQLYTHHITITHDCKGLSYLREVGLVLYMFLLNPPIA</sequence>
<evidence type="ECO:0000256" key="4">
    <source>
        <dbReference type="ARBA" id="ARBA00022729"/>
    </source>
</evidence>
<proteinExistence type="inferred from homology"/>
<evidence type="ECO:0000256" key="1">
    <source>
        <dbReference type="ARBA" id="ARBA00004613"/>
    </source>
</evidence>
<dbReference type="OrthoDB" id="5826894at2759"/>
<dbReference type="Pfam" id="PF01060">
    <property type="entry name" value="TTR-52"/>
    <property type="match status" value="1"/>
</dbReference>
<evidence type="ECO:0000313" key="7">
    <source>
        <dbReference type="Proteomes" id="UP000267096"/>
    </source>
</evidence>
<evidence type="ECO:0000256" key="5">
    <source>
        <dbReference type="SAM" id="SignalP"/>
    </source>
</evidence>
<dbReference type="GO" id="GO:0005576">
    <property type="term" value="C:extracellular region"/>
    <property type="evidence" value="ECO:0007669"/>
    <property type="project" value="UniProtKB-SubCell"/>
</dbReference>
<dbReference type="InterPro" id="IPR038479">
    <property type="entry name" value="Transthyretin-like_sf"/>
</dbReference>
<evidence type="ECO:0000313" key="6">
    <source>
        <dbReference type="EMBL" id="VDK29275.1"/>
    </source>
</evidence>
<keyword evidence="4 5" id="KW-0732">Signal</keyword>
<protein>
    <submittedName>
        <fullName evidence="8">Transthyretin-like family protein</fullName>
    </submittedName>
</protein>
<name>A0A0M3JJ85_ANISI</name>
<comment type="similarity">
    <text evidence="2">Belongs to the nematode transthyretin-like family.</text>
</comment>
<comment type="subcellular location">
    <subcellularLocation>
        <location evidence="1">Secreted</location>
    </subcellularLocation>
</comment>
<dbReference type="GO" id="GO:0009986">
    <property type="term" value="C:cell surface"/>
    <property type="evidence" value="ECO:0007669"/>
    <property type="project" value="InterPro"/>
</dbReference>
<organism evidence="8">
    <name type="scientific">Anisakis simplex</name>
    <name type="common">Herring worm</name>
    <dbReference type="NCBI Taxonomy" id="6269"/>
    <lineage>
        <taxon>Eukaryota</taxon>
        <taxon>Metazoa</taxon>
        <taxon>Ecdysozoa</taxon>
        <taxon>Nematoda</taxon>
        <taxon>Chromadorea</taxon>
        <taxon>Rhabditida</taxon>
        <taxon>Spirurina</taxon>
        <taxon>Ascaridomorpha</taxon>
        <taxon>Ascaridoidea</taxon>
        <taxon>Anisakidae</taxon>
        <taxon>Anisakis</taxon>
        <taxon>Anisakis simplex complex</taxon>
    </lineage>
</organism>
<evidence type="ECO:0000313" key="8">
    <source>
        <dbReference type="WBParaSite" id="ASIM_0000770301-mRNA-1"/>
    </source>
</evidence>
<dbReference type="WBParaSite" id="ASIM_0000770301-mRNA-1">
    <property type="protein sequence ID" value="ASIM_0000770301-mRNA-1"/>
    <property type="gene ID" value="ASIM_0000770301"/>
</dbReference>